<organism evidence="2 3">
    <name type="scientific">Aspergillus niger</name>
    <dbReference type="NCBI Taxonomy" id="5061"/>
    <lineage>
        <taxon>Eukaryota</taxon>
        <taxon>Fungi</taxon>
        <taxon>Dikarya</taxon>
        <taxon>Ascomycota</taxon>
        <taxon>Pezizomycotina</taxon>
        <taxon>Eurotiomycetes</taxon>
        <taxon>Eurotiomycetidae</taxon>
        <taxon>Eurotiales</taxon>
        <taxon>Aspergillaceae</taxon>
        <taxon>Aspergillus</taxon>
        <taxon>Aspergillus subgen. Circumdati</taxon>
    </lineage>
</organism>
<feature type="chain" id="PRO_5021332251" evidence="1">
    <location>
        <begin position="21"/>
        <end position="643"/>
    </location>
</feature>
<evidence type="ECO:0000313" key="3">
    <source>
        <dbReference type="Proteomes" id="UP000197666"/>
    </source>
</evidence>
<dbReference type="VEuPathDB" id="FungiDB:ASPNIDRAFT2_1085799"/>
<dbReference type="VEuPathDB" id="FungiDB:M747DRAFT_294692"/>
<dbReference type="EMBL" id="NKJJ02000010">
    <property type="protein sequence ID" value="TPR06454.1"/>
    <property type="molecule type" value="Genomic_DNA"/>
</dbReference>
<sequence>MIPLTKYSLLLAALSPLAIADGQYRSRPDLSPPKLNITIPAPDANSTEYVFLAPYSDDIQQSGAYIYRKNGDLIWSGIGYYAGFVANFHTTTYQGQTVLQGFQGTMDTSHGEGFGQQVILNQNYEHVVTAKAGNHRIPSIHEFNVIDGKTALVEFYLPTVANLSAYGGNSSQKWIGDGLFQEFDIETGELVFEWNALDHVDPADSLVSLGSSTSDSGLSSSSTWDFIHLNSVDKDKDGNYLLSSRHFSTIFKINGTDGSIIWELGGKHSTFNHNFTFGYQHHARWHYQSPTKEIISFFDNSGNGEVTVNNVSRALIVELDHTDDTATVLRKATAPYGIQAASQGNAQLLANDNIFVNWGQAGAVTEYDANNKIIYHAFIEEAESYRGFLANWTGTPTEVPAIAAYADASQTVRLYVSWNGDTETKGWRFYQSEKGNTTSLGVVPRKSFETTLYLKNERGSSDVSIARAAHNQGQTHFADYLKHYLGNTGRDAHVSVDEMLSAMPQFRTEVHELAKFKAKLAYESLMMTRPDEAPVVPFTSFWHEYVATPDQSWDWFLTVGRFVYSVTGVVKMDNETGGVTVHYAVHVFTYCDWDGGRDLRIGQFRFDEGRLAGLQVTGLAREFKIRGSSQSRLIEGYTPVQGF</sequence>
<evidence type="ECO:0000256" key="1">
    <source>
        <dbReference type="SAM" id="SignalP"/>
    </source>
</evidence>
<gene>
    <name evidence="2" type="ORF">CAN33_0021495</name>
</gene>
<reference evidence="3" key="1">
    <citation type="submission" date="2018-10" db="EMBL/GenBank/DDBJ databases">
        <title>FDA dAtabase for Regulatory Grade micrObial Sequences (FDA-ARGOS): Supporting development and validation of Infectious Disease Dx tests.</title>
        <authorList>
            <person name="Kerrigan L."/>
            <person name="Tallon L."/>
            <person name="Sadzewicz L."/>
            <person name="Sengamalay N."/>
            <person name="Ott S."/>
            <person name="Godinez A."/>
            <person name="Nagaraj S."/>
            <person name="Vavikolanu K."/>
            <person name="Nadendla S."/>
            <person name="George J."/>
            <person name="Sichtig H."/>
        </authorList>
    </citation>
    <scope>NUCLEOTIDE SEQUENCE [LARGE SCALE GENOMIC DNA]</scope>
    <source>
        <strain evidence="3">FDAARGOS_311</strain>
    </source>
</reference>
<dbReference type="VEuPathDB" id="FungiDB:ATCC64974_33780"/>
<feature type="signal peptide" evidence="1">
    <location>
        <begin position="1"/>
        <end position="20"/>
    </location>
</feature>
<dbReference type="AlphaFoldDB" id="A0A505I576"/>
<name>A0A505I576_ASPNG</name>
<evidence type="ECO:0000313" key="2">
    <source>
        <dbReference type="EMBL" id="TPR06454.1"/>
    </source>
</evidence>
<dbReference type="VEuPathDB" id="FungiDB:ASPNIDRAFT2_1150799"/>
<dbReference type="VEuPathDB" id="FungiDB:ATCC64974_33770"/>
<accession>A0A505I576</accession>
<dbReference type="VEuPathDB" id="FungiDB:M747DRAFT_277704"/>
<dbReference type="Proteomes" id="UP000197666">
    <property type="component" value="Unassembled WGS sequence"/>
</dbReference>
<dbReference type="Pfam" id="PF14269">
    <property type="entry name" value="Arylsulfotran_2"/>
    <property type="match status" value="1"/>
</dbReference>
<dbReference type="InterPro" id="IPR053143">
    <property type="entry name" value="Arylsulfate_ST"/>
</dbReference>
<protein>
    <submittedName>
        <fullName evidence="2">Stress-induced bacterial acidophilic repeat motif family protein</fullName>
    </submittedName>
</protein>
<comment type="caution">
    <text evidence="2">The sequence shown here is derived from an EMBL/GenBank/DDBJ whole genome shotgun (WGS) entry which is preliminary data.</text>
</comment>
<proteinExistence type="predicted"/>
<dbReference type="InterPro" id="IPR039535">
    <property type="entry name" value="ASST-like"/>
</dbReference>
<dbReference type="PANTHER" id="PTHR35340">
    <property type="entry name" value="PQQ ENZYME REPEAT PROTEIN-RELATED"/>
    <property type="match status" value="1"/>
</dbReference>
<keyword evidence="1" id="KW-0732">Signal</keyword>
<dbReference type="VEuPathDB" id="FungiDB:An12g10180"/>
<dbReference type="VEuPathDB" id="FungiDB:An12g10170"/>
<dbReference type="PANTHER" id="PTHR35340:SF9">
    <property type="entry name" value="ASST-DOMAIN-CONTAINING PROTEIN"/>
    <property type="match status" value="1"/>
</dbReference>